<name>A0AA40FHZ8_9HYME</name>
<reference evidence="1" key="1">
    <citation type="submission" date="2021-10" db="EMBL/GenBank/DDBJ databases">
        <title>Melipona bicolor Genome sequencing and assembly.</title>
        <authorList>
            <person name="Araujo N.S."/>
            <person name="Arias M.C."/>
        </authorList>
    </citation>
    <scope>NUCLEOTIDE SEQUENCE</scope>
    <source>
        <strain evidence="1">USP_2M_L1-L4_2017</strain>
        <tissue evidence="1">Whole body</tissue>
    </source>
</reference>
<sequence>MRDEFDDDALKFLVESDPRSSVRELSRSLEGPPDQLYKGMKSAHEGTWTKQYGFHTNCPRSRKIFDEQSLHCSLDRVQTDPFLPRIVTGDEKWILCDNNIMHRRAREFLTKNYFCIENIKRLTKKQTKQGESQACSNRVATIARRNEKEIYSGNAIAATPC</sequence>
<dbReference type="EMBL" id="JAHYIQ010000037">
    <property type="protein sequence ID" value="KAK1119232.1"/>
    <property type="molecule type" value="Genomic_DNA"/>
</dbReference>
<comment type="caution">
    <text evidence="1">The sequence shown here is derived from an EMBL/GenBank/DDBJ whole genome shotgun (WGS) entry which is preliminary data.</text>
</comment>
<organism evidence="1 2">
    <name type="scientific">Melipona bicolor</name>
    <dbReference type="NCBI Taxonomy" id="60889"/>
    <lineage>
        <taxon>Eukaryota</taxon>
        <taxon>Metazoa</taxon>
        <taxon>Ecdysozoa</taxon>
        <taxon>Arthropoda</taxon>
        <taxon>Hexapoda</taxon>
        <taxon>Insecta</taxon>
        <taxon>Pterygota</taxon>
        <taxon>Neoptera</taxon>
        <taxon>Endopterygota</taxon>
        <taxon>Hymenoptera</taxon>
        <taxon>Apocrita</taxon>
        <taxon>Aculeata</taxon>
        <taxon>Apoidea</taxon>
        <taxon>Anthophila</taxon>
        <taxon>Apidae</taxon>
        <taxon>Melipona</taxon>
    </lineage>
</organism>
<proteinExistence type="predicted"/>
<evidence type="ECO:0000313" key="1">
    <source>
        <dbReference type="EMBL" id="KAK1119232.1"/>
    </source>
</evidence>
<protein>
    <submittedName>
        <fullName evidence="1">Uncharacterized protein</fullName>
    </submittedName>
</protein>
<dbReference type="Proteomes" id="UP001177670">
    <property type="component" value="Unassembled WGS sequence"/>
</dbReference>
<gene>
    <name evidence="1" type="ORF">K0M31_013423</name>
</gene>
<keyword evidence="2" id="KW-1185">Reference proteome</keyword>
<evidence type="ECO:0000313" key="2">
    <source>
        <dbReference type="Proteomes" id="UP001177670"/>
    </source>
</evidence>
<dbReference type="AlphaFoldDB" id="A0AA40FHZ8"/>
<accession>A0AA40FHZ8</accession>